<dbReference type="Pfam" id="PF18890">
    <property type="entry name" value="FANCL_d2"/>
    <property type="match status" value="1"/>
</dbReference>
<dbReference type="InterPro" id="IPR043003">
    <property type="entry name" value="FANCL_d3_sf"/>
</dbReference>
<feature type="domain" description="FANCL UBC-like" evidence="3">
    <location>
        <begin position="192"/>
        <end position="288"/>
    </location>
</feature>
<dbReference type="CDD" id="cd23786">
    <property type="entry name" value="ELF_FANCL"/>
    <property type="match status" value="1"/>
</dbReference>
<evidence type="ECO:0000259" key="1">
    <source>
        <dbReference type="Pfam" id="PF09765"/>
    </source>
</evidence>
<protein>
    <submittedName>
        <fullName evidence="4">E3 ubiquitin-protein ligase FANCL</fullName>
    </submittedName>
</protein>
<proteinExistence type="predicted"/>
<dbReference type="Gene3D" id="3.10.110.10">
    <property type="entry name" value="Ubiquitin Conjugating Enzyme"/>
    <property type="match status" value="1"/>
</dbReference>
<dbReference type="InterPro" id="IPR013083">
    <property type="entry name" value="Znf_RING/FYVE/PHD"/>
</dbReference>
<dbReference type="GO" id="GO:0036297">
    <property type="term" value="P:interstrand cross-link repair"/>
    <property type="evidence" value="ECO:0007669"/>
    <property type="project" value="InterPro"/>
</dbReference>
<dbReference type="OrthoDB" id="10263265at2759"/>
<evidence type="ECO:0000259" key="2">
    <source>
        <dbReference type="Pfam" id="PF18890"/>
    </source>
</evidence>
<keyword evidence="5" id="KW-1185">Reference proteome</keyword>
<dbReference type="PANTHER" id="PTHR13206:SF0">
    <property type="entry name" value="E3 UBIQUITIN-PROTEIN LIGASE FANCL"/>
    <property type="match status" value="1"/>
</dbReference>
<feature type="domain" description="Fanconi anemia complex subunit FancL WD-repeat containing" evidence="1">
    <location>
        <begin position="4"/>
        <end position="85"/>
    </location>
</feature>
<comment type="caution">
    <text evidence="4">The sequence shown here is derived from an EMBL/GenBank/DDBJ whole genome shotgun (WGS) entry which is preliminary data.</text>
</comment>
<dbReference type="InterPro" id="IPR016135">
    <property type="entry name" value="UBQ-conjugating_enzyme/RWD"/>
</dbReference>
<feature type="domain" description="FANCL UBC-like" evidence="2">
    <location>
        <begin position="101"/>
        <end position="185"/>
    </location>
</feature>
<dbReference type="Gene3D" id="3.10.110.20">
    <property type="entry name" value="RWD domain-like"/>
    <property type="match status" value="1"/>
</dbReference>
<dbReference type="STRING" id="1890364.A0A2P6NXE8"/>
<accession>A0A2P6NXE8</accession>
<evidence type="ECO:0000259" key="3">
    <source>
        <dbReference type="Pfam" id="PF18891"/>
    </source>
</evidence>
<dbReference type="GO" id="GO:0043240">
    <property type="term" value="C:Fanconi anaemia nuclear complex"/>
    <property type="evidence" value="ECO:0007669"/>
    <property type="project" value="InterPro"/>
</dbReference>
<dbReference type="Proteomes" id="UP000241769">
    <property type="component" value="Unassembled WGS sequence"/>
</dbReference>
<dbReference type="InterPro" id="IPR019162">
    <property type="entry name" value="FancL_WD-rpt_cont_dom"/>
</dbReference>
<dbReference type="PANTHER" id="PTHR13206">
    <property type="entry name" value="UBIQUITIN LIGASE PROTEIN PHF9 FANCONI ANEMIA GROUP L PROTEIN"/>
    <property type="match status" value="1"/>
</dbReference>
<dbReference type="CDD" id="cd23832">
    <property type="entry name" value="DRWD-C_FANCL"/>
    <property type="match status" value="1"/>
</dbReference>
<name>A0A2P6NXE8_9EUKA</name>
<organism evidence="4 5">
    <name type="scientific">Planoprotostelium fungivorum</name>
    <dbReference type="NCBI Taxonomy" id="1890364"/>
    <lineage>
        <taxon>Eukaryota</taxon>
        <taxon>Amoebozoa</taxon>
        <taxon>Evosea</taxon>
        <taxon>Variosea</taxon>
        <taxon>Cavosteliida</taxon>
        <taxon>Cavosteliaceae</taxon>
        <taxon>Planoprotostelium</taxon>
    </lineage>
</organism>
<reference evidence="4 5" key="1">
    <citation type="journal article" date="2018" name="Genome Biol. Evol.">
        <title>Multiple Roots of Fruiting Body Formation in Amoebozoa.</title>
        <authorList>
            <person name="Hillmann F."/>
            <person name="Forbes G."/>
            <person name="Novohradska S."/>
            <person name="Ferling I."/>
            <person name="Riege K."/>
            <person name="Groth M."/>
            <person name="Westermann M."/>
            <person name="Marz M."/>
            <person name="Spaller T."/>
            <person name="Winckler T."/>
            <person name="Schaap P."/>
            <person name="Glockner G."/>
        </authorList>
    </citation>
    <scope>NUCLEOTIDE SEQUENCE [LARGE SCALE GENOMIC DNA]</scope>
    <source>
        <strain evidence="4 5">Jena</strain>
    </source>
</reference>
<dbReference type="Gene3D" id="3.30.40.10">
    <property type="entry name" value="Zinc/RING finger domain, C3HC4 (zinc finger)"/>
    <property type="match status" value="1"/>
</dbReference>
<sequence>MNIAEIFPQLLQLDPEGHRWRGFVSIQGKDFLLAIELPNGPQNLKDAELSCGEELSTLLKGMEDKRLNQSKNLTSFLMELKDLVQGLLISEEEKTFKPPAEFYSRLMMEMDTIGWNRLVHIDKTLTNIQLNTYDSRNRNHIVQLTIPKNYPSYPPQVTFDLPKEFLPKWTPNTSGLKDVLKQVEEQYSHYEELWDSLDDLYENTWVLEPKQKNYSKSRCRIALGNHSSIEMEMDTIRPKNIPEVQFMGADQRIAPIRDHFNRNVHLWDNREKVRKNLEKTMGMHLPSRKDTKEEDMSEECGICYTYDLGTGRYNTPDRVCDNDKCGKELSVRVAEVHTIEPTVV</sequence>
<dbReference type="SMART" id="SM01197">
    <property type="entry name" value="FANCL_C"/>
    <property type="match status" value="1"/>
</dbReference>
<dbReference type="CDD" id="cd23831">
    <property type="entry name" value="DRWD-N_FANCL"/>
    <property type="match status" value="1"/>
</dbReference>
<dbReference type="AlphaFoldDB" id="A0A2P6NXE8"/>
<dbReference type="Pfam" id="PF18891">
    <property type="entry name" value="FANCL_d3"/>
    <property type="match status" value="1"/>
</dbReference>
<evidence type="ECO:0000313" key="5">
    <source>
        <dbReference type="Proteomes" id="UP000241769"/>
    </source>
</evidence>
<dbReference type="InParanoid" id="A0A2P6NXE8"/>
<dbReference type="EMBL" id="MDYQ01000009">
    <property type="protein sequence ID" value="PRP88627.1"/>
    <property type="molecule type" value="Genomic_DNA"/>
</dbReference>
<dbReference type="FunCoup" id="A0A2P6NXE8">
    <property type="interactions" value="207"/>
</dbReference>
<gene>
    <name evidence="4" type="ORF">PROFUN_03038</name>
</gene>
<dbReference type="GO" id="GO:0006513">
    <property type="term" value="P:protein monoubiquitination"/>
    <property type="evidence" value="ECO:0007669"/>
    <property type="project" value="TreeGrafter"/>
</dbReference>
<dbReference type="GO" id="GO:0061630">
    <property type="term" value="F:ubiquitin protein ligase activity"/>
    <property type="evidence" value="ECO:0007669"/>
    <property type="project" value="TreeGrafter"/>
</dbReference>
<dbReference type="InterPro" id="IPR026848">
    <property type="entry name" value="Fancl"/>
</dbReference>
<dbReference type="InterPro" id="IPR044037">
    <property type="entry name" value="FANCL_d3"/>
</dbReference>
<dbReference type="Pfam" id="PF09765">
    <property type="entry name" value="FANCL_d1"/>
    <property type="match status" value="1"/>
</dbReference>
<dbReference type="InterPro" id="IPR043898">
    <property type="entry name" value="FANCL_d2"/>
</dbReference>
<evidence type="ECO:0000313" key="4">
    <source>
        <dbReference type="EMBL" id="PRP88627.1"/>
    </source>
</evidence>